<protein>
    <submittedName>
        <fullName evidence="2">Uncharacterized protein</fullName>
    </submittedName>
</protein>
<feature type="transmembrane region" description="Helical" evidence="1">
    <location>
        <begin position="67"/>
        <end position="86"/>
    </location>
</feature>
<evidence type="ECO:0000313" key="3">
    <source>
        <dbReference type="Proteomes" id="UP000036061"/>
    </source>
</evidence>
<evidence type="ECO:0000313" key="2">
    <source>
        <dbReference type="EMBL" id="AWX53625.1"/>
    </source>
</evidence>
<gene>
    <name evidence="2" type="ORF">AB432_000310</name>
</gene>
<keyword evidence="1" id="KW-0472">Membrane</keyword>
<sequence>MKKLFIFCANGAIAIWFMILWLYKVLLSSDIPMSISSDEMKNMVLTLLVSTIVVLLYVKVTSNTTLFYFLVIPSFLWGFSMVESLIKGYHEYHTIITITGFISSIVILRICYLHARRLSKSS</sequence>
<accession>A0A2Z4MAW7</accession>
<feature type="transmembrane region" description="Helical" evidence="1">
    <location>
        <begin position="43"/>
        <end position="60"/>
    </location>
</feature>
<keyword evidence="1" id="KW-1133">Transmembrane helix</keyword>
<dbReference type="EMBL" id="CP030117">
    <property type="protein sequence ID" value="AWX53625.1"/>
    <property type="molecule type" value="Genomic_DNA"/>
</dbReference>
<reference evidence="2 3" key="1">
    <citation type="journal article" date="2015" name="Genome Announc.">
        <title>Draft Genome Sequence of Brevibacillus brevis DZQ7, a Plant Growth-Promoting Rhizobacterium with Broad-Spectrum Antimicrobial Activity.</title>
        <authorList>
            <person name="Hou Q."/>
            <person name="Wang C."/>
            <person name="Hou X."/>
            <person name="Xia Z."/>
            <person name="Ye J."/>
            <person name="Liu K."/>
            <person name="Liu H."/>
            <person name="Wang J."/>
            <person name="Guo H."/>
            <person name="Yu X."/>
            <person name="Yang Y."/>
            <person name="Du B."/>
            <person name="Ding Y."/>
        </authorList>
    </citation>
    <scope>NUCLEOTIDE SEQUENCE [LARGE SCALE GENOMIC DNA]</scope>
    <source>
        <strain evidence="2 3">DZQ7</strain>
    </source>
</reference>
<feature type="transmembrane region" description="Helical" evidence="1">
    <location>
        <begin position="5"/>
        <end position="23"/>
    </location>
</feature>
<evidence type="ECO:0000256" key="1">
    <source>
        <dbReference type="SAM" id="Phobius"/>
    </source>
</evidence>
<dbReference type="Proteomes" id="UP000036061">
    <property type="component" value="Chromosome"/>
</dbReference>
<name>A0A2Z4MAW7_BREBE</name>
<dbReference type="AlphaFoldDB" id="A0A2Z4MAW7"/>
<keyword evidence="1" id="KW-0812">Transmembrane</keyword>
<feature type="transmembrane region" description="Helical" evidence="1">
    <location>
        <begin position="92"/>
        <end position="112"/>
    </location>
</feature>
<proteinExistence type="predicted"/>
<organism evidence="2 3">
    <name type="scientific">Brevibacillus brevis</name>
    <name type="common">Bacillus brevis</name>
    <dbReference type="NCBI Taxonomy" id="1393"/>
    <lineage>
        <taxon>Bacteria</taxon>
        <taxon>Bacillati</taxon>
        <taxon>Bacillota</taxon>
        <taxon>Bacilli</taxon>
        <taxon>Bacillales</taxon>
        <taxon>Paenibacillaceae</taxon>
        <taxon>Brevibacillus</taxon>
    </lineage>
</organism>